<protein>
    <submittedName>
        <fullName evidence="2">Uncharacterized protein</fullName>
    </submittedName>
</protein>
<name>A0A4Z2I708_9TELE</name>
<reference evidence="2 3" key="1">
    <citation type="submission" date="2019-03" db="EMBL/GenBank/DDBJ databases">
        <title>First draft genome of Liparis tanakae, snailfish: a comprehensive survey of snailfish specific genes.</title>
        <authorList>
            <person name="Kim W."/>
            <person name="Song I."/>
            <person name="Jeong J.-H."/>
            <person name="Kim D."/>
            <person name="Kim S."/>
            <person name="Ryu S."/>
            <person name="Song J.Y."/>
            <person name="Lee S.K."/>
        </authorList>
    </citation>
    <scope>NUCLEOTIDE SEQUENCE [LARGE SCALE GENOMIC DNA]</scope>
    <source>
        <tissue evidence="2">Muscle</tissue>
    </source>
</reference>
<evidence type="ECO:0000256" key="1">
    <source>
        <dbReference type="SAM" id="MobiDB-lite"/>
    </source>
</evidence>
<feature type="region of interest" description="Disordered" evidence="1">
    <location>
        <begin position="16"/>
        <end position="66"/>
    </location>
</feature>
<dbReference type="AlphaFoldDB" id="A0A4Z2I708"/>
<dbReference type="EMBL" id="SRLO01000120">
    <property type="protein sequence ID" value="TNN73827.1"/>
    <property type="molecule type" value="Genomic_DNA"/>
</dbReference>
<evidence type="ECO:0000313" key="2">
    <source>
        <dbReference type="EMBL" id="TNN73827.1"/>
    </source>
</evidence>
<accession>A0A4Z2I708</accession>
<proteinExistence type="predicted"/>
<gene>
    <name evidence="2" type="ORF">EYF80_015844</name>
</gene>
<keyword evidence="3" id="KW-1185">Reference proteome</keyword>
<sequence length="66" mass="6982">MRRRADPGVRAVITELRSAVSDRGQSVRRSTPPSPAFEHFVPTSDTSEPSGGPGSSAAVLASRDPY</sequence>
<organism evidence="2 3">
    <name type="scientific">Liparis tanakae</name>
    <name type="common">Tanaka's snailfish</name>
    <dbReference type="NCBI Taxonomy" id="230148"/>
    <lineage>
        <taxon>Eukaryota</taxon>
        <taxon>Metazoa</taxon>
        <taxon>Chordata</taxon>
        <taxon>Craniata</taxon>
        <taxon>Vertebrata</taxon>
        <taxon>Euteleostomi</taxon>
        <taxon>Actinopterygii</taxon>
        <taxon>Neopterygii</taxon>
        <taxon>Teleostei</taxon>
        <taxon>Neoteleostei</taxon>
        <taxon>Acanthomorphata</taxon>
        <taxon>Eupercaria</taxon>
        <taxon>Perciformes</taxon>
        <taxon>Cottioidei</taxon>
        <taxon>Cottales</taxon>
        <taxon>Liparidae</taxon>
        <taxon>Liparis</taxon>
    </lineage>
</organism>
<dbReference type="Proteomes" id="UP000314294">
    <property type="component" value="Unassembled WGS sequence"/>
</dbReference>
<evidence type="ECO:0000313" key="3">
    <source>
        <dbReference type="Proteomes" id="UP000314294"/>
    </source>
</evidence>
<comment type="caution">
    <text evidence="2">The sequence shown here is derived from an EMBL/GenBank/DDBJ whole genome shotgun (WGS) entry which is preliminary data.</text>
</comment>